<dbReference type="EMBL" id="FWYD01000049">
    <property type="protein sequence ID" value="SMD13285.1"/>
    <property type="molecule type" value="Genomic_DNA"/>
</dbReference>
<keyword evidence="3" id="KW-1185">Reference proteome</keyword>
<organism evidence="2 3">
    <name type="scientific">Primorskyibacter flagellatus</name>
    <dbReference type="NCBI Taxonomy" id="1387277"/>
    <lineage>
        <taxon>Bacteria</taxon>
        <taxon>Pseudomonadati</taxon>
        <taxon>Pseudomonadota</taxon>
        <taxon>Alphaproteobacteria</taxon>
        <taxon>Rhodobacterales</taxon>
        <taxon>Roseobacteraceae</taxon>
        <taxon>Primorskyibacter</taxon>
    </lineage>
</organism>
<dbReference type="Proteomes" id="UP000192330">
    <property type="component" value="Unassembled WGS sequence"/>
</dbReference>
<reference evidence="2 3" key="1">
    <citation type="submission" date="2017-04" db="EMBL/GenBank/DDBJ databases">
        <authorList>
            <person name="Afonso C.L."/>
            <person name="Miller P.J."/>
            <person name="Scott M.A."/>
            <person name="Spackman E."/>
            <person name="Goraichik I."/>
            <person name="Dimitrov K.M."/>
            <person name="Suarez D.L."/>
            <person name="Swayne D.E."/>
        </authorList>
    </citation>
    <scope>NUCLEOTIDE SEQUENCE [LARGE SCALE GENOMIC DNA]</scope>
    <source>
        <strain evidence="2 3">CGMCC 1.12644</strain>
    </source>
</reference>
<gene>
    <name evidence="2" type="ORF">SAMN06295998_1492</name>
</gene>
<proteinExistence type="predicted"/>
<protein>
    <submittedName>
        <fullName evidence="2">Uncharacterized protein</fullName>
    </submittedName>
</protein>
<sequence>MRHFQKPRAGMVISGSGPNLARELFALPVVLVFPIRICSIVLPIQVVVFSHPLGTVANGST</sequence>
<keyword evidence="1" id="KW-0812">Transmembrane</keyword>
<evidence type="ECO:0000313" key="3">
    <source>
        <dbReference type="Proteomes" id="UP000192330"/>
    </source>
</evidence>
<feature type="transmembrane region" description="Helical" evidence="1">
    <location>
        <begin position="20"/>
        <end position="44"/>
    </location>
</feature>
<dbReference type="AlphaFoldDB" id="A0A1W2EUH4"/>
<keyword evidence="1" id="KW-1133">Transmembrane helix</keyword>
<evidence type="ECO:0000256" key="1">
    <source>
        <dbReference type="SAM" id="Phobius"/>
    </source>
</evidence>
<name>A0A1W2EUH4_9RHOB</name>
<evidence type="ECO:0000313" key="2">
    <source>
        <dbReference type="EMBL" id="SMD13285.1"/>
    </source>
</evidence>
<keyword evidence="1" id="KW-0472">Membrane</keyword>
<accession>A0A1W2EUH4</accession>